<comment type="subunit">
    <text evidence="5 16">Homodimer.</text>
</comment>
<comment type="catalytic activity">
    <reaction evidence="1 16">
        <text>(R)-pantothenate + ATP = (R)-4'-phosphopantothenate + ADP + H(+)</text>
        <dbReference type="Rhea" id="RHEA:16373"/>
        <dbReference type="ChEBI" id="CHEBI:10986"/>
        <dbReference type="ChEBI" id="CHEBI:15378"/>
        <dbReference type="ChEBI" id="CHEBI:29032"/>
        <dbReference type="ChEBI" id="CHEBI:30616"/>
        <dbReference type="ChEBI" id="CHEBI:456216"/>
        <dbReference type="EC" id="2.7.1.33"/>
    </reaction>
</comment>
<keyword evidence="10 16" id="KW-0418">Kinase</keyword>
<keyword evidence="9 16" id="KW-0547">Nucleotide-binding</keyword>
<keyword evidence="13 16" id="KW-0173">Coenzyme A biosynthesis</keyword>
<dbReference type="HAMAP" id="MF_01274">
    <property type="entry name" value="Pantothen_kinase_3"/>
    <property type="match status" value="1"/>
</dbReference>
<dbReference type="RefSeq" id="WP_169212117.1">
    <property type="nucleotide sequence ID" value="NZ_JAATNW010000012.1"/>
</dbReference>
<gene>
    <name evidence="16" type="primary">coaX</name>
    <name evidence="17" type="ORF">HCJ96_16085</name>
</gene>
<evidence type="ECO:0000256" key="1">
    <source>
        <dbReference type="ARBA" id="ARBA00001206"/>
    </source>
</evidence>
<dbReference type="InterPro" id="IPR004619">
    <property type="entry name" value="Type_III_PanK"/>
</dbReference>
<dbReference type="EMBL" id="JAATNW010000012">
    <property type="protein sequence ID" value="NMH61551.1"/>
    <property type="molecule type" value="Genomic_DNA"/>
</dbReference>
<keyword evidence="18" id="KW-1185">Reference proteome</keyword>
<evidence type="ECO:0000256" key="10">
    <source>
        <dbReference type="ARBA" id="ARBA00022777"/>
    </source>
</evidence>
<keyword evidence="16" id="KW-0479">Metal-binding</keyword>
<evidence type="ECO:0000256" key="5">
    <source>
        <dbReference type="ARBA" id="ARBA00011738"/>
    </source>
</evidence>
<reference evidence="17 18" key="1">
    <citation type="submission" date="2020-03" db="EMBL/GenBank/DDBJ databases">
        <title>Alteromonas ponticola sp. nov., isolated from seawater.</title>
        <authorList>
            <person name="Yoon J.-H."/>
            <person name="Kim Y.-O."/>
        </authorList>
    </citation>
    <scope>NUCLEOTIDE SEQUENCE [LARGE SCALE GENOMIC DNA]</scope>
    <source>
        <strain evidence="17 18">MYP5</strain>
    </source>
</reference>
<evidence type="ECO:0000256" key="15">
    <source>
        <dbReference type="ARBA" id="ARBA00040883"/>
    </source>
</evidence>
<feature type="binding site" evidence="16">
    <location>
        <position position="92"/>
    </location>
    <ligand>
        <name>substrate</name>
    </ligand>
</feature>
<dbReference type="Pfam" id="PF03309">
    <property type="entry name" value="Pan_kinase"/>
    <property type="match status" value="1"/>
</dbReference>
<dbReference type="PANTHER" id="PTHR34265">
    <property type="entry name" value="TYPE III PANTOTHENATE KINASE"/>
    <property type="match status" value="1"/>
</dbReference>
<evidence type="ECO:0000256" key="2">
    <source>
        <dbReference type="ARBA" id="ARBA00001958"/>
    </source>
</evidence>
<comment type="cofactor">
    <cofactor evidence="2">
        <name>K(+)</name>
        <dbReference type="ChEBI" id="CHEBI:29103"/>
    </cofactor>
</comment>
<comment type="cofactor">
    <cofactor evidence="16">
        <name>NH4(+)</name>
        <dbReference type="ChEBI" id="CHEBI:28938"/>
    </cofactor>
    <cofactor evidence="16">
        <name>K(+)</name>
        <dbReference type="ChEBI" id="CHEBI:29103"/>
    </cofactor>
    <text evidence="16">A monovalent cation. Ammonium or potassium.</text>
</comment>
<evidence type="ECO:0000256" key="4">
    <source>
        <dbReference type="ARBA" id="ARBA00005225"/>
    </source>
</evidence>
<evidence type="ECO:0000256" key="6">
    <source>
        <dbReference type="ARBA" id="ARBA00012102"/>
    </source>
</evidence>
<evidence type="ECO:0000313" key="18">
    <source>
        <dbReference type="Proteomes" id="UP000709336"/>
    </source>
</evidence>
<evidence type="ECO:0000256" key="13">
    <source>
        <dbReference type="ARBA" id="ARBA00022993"/>
    </source>
</evidence>
<evidence type="ECO:0000256" key="11">
    <source>
        <dbReference type="ARBA" id="ARBA00022840"/>
    </source>
</evidence>
<evidence type="ECO:0000256" key="3">
    <source>
        <dbReference type="ARBA" id="ARBA00004496"/>
    </source>
</evidence>
<keyword evidence="12 16" id="KW-0630">Potassium</keyword>
<evidence type="ECO:0000256" key="7">
    <source>
        <dbReference type="ARBA" id="ARBA00022490"/>
    </source>
</evidence>
<dbReference type="Gene3D" id="3.30.420.40">
    <property type="match status" value="2"/>
</dbReference>
<proteinExistence type="inferred from homology"/>
<comment type="similarity">
    <text evidence="14 16">Belongs to the type III pantothenate kinase family.</text>
</comment>
<evidence type="ECO:0000256" key="8">
    <source>
        <dbReference type="ARBA" id="ARBA00022679"/>
    </source>
</evidence>
<comment type="subcellular location">
    <subcellularLocation>
        <location evidence="3 16">Cytoplasm</location>
    </subcellularLocation>
</comment>
<evidence type="ECO:0000256" key="9">
    <source>
        <dbReference type="ARBA" id="ARBA00022741"/>
    </source>
</evidence>
<dbReference type="SUPFAM" id="SSF53067">
    <property type="entry name" value="Actin-like ATPase domain"/>
    <property type="match status" value="2"/>
</dbReference>
<dbReference type="EC" id="2.7.1.33" evidence="6 16"/>
<keyword evidence="8 16" id="KW-0808">Transferase</keyword>
<comment type="function">
    <text evidence="16">Catalyzes the phosphorylation of pantothenate (Pan), the first step in CoA biosynthesis.</text>
</comment>
<dbReference type="InterPro" id="IPR043129">
    <property type="entry name" value="ATPase_NBD"/>
</dbReference>
<evidence type="ECO:0000256" key="12">
    <source>
        <dbReference type="ARBA" id="ARBA00022958"/>
    </source>
</evidence>
<evidence type="ECO:0000256" key="16">
    <source>
        <dbReference type="HAMAP-Rule" id="MF_01274"/>
    </source>
</evidence>
<protein>
    <recommendedName>
        <fullName evidence="15 16">Type III pantothenate kinase</fullName>
        <ecNumber evidence="6 16">2.7.1.33</ecNumber>
    </recommendedName>
    <alternativeName>
        <fullName evidence="16">PanK-III</fullName>
    </alternativeName>
    <alternativeName>
        <fullName evidence="16">Pantothenic acid kinase</fullName>
    </alternativeName>
</protein>
<keyword evidence="11 16" id="KW-0067">ATP-binding</keyword>
<comment type="pathway">
    <text evidence="4 16">Cofactor biosynthesis; coenzyme A biosynthesis; CoA from (R)-pantothenate: step 1/5.</text>
</comment>
<keyword evidence="7 16" id="KW-0963">Cytoplasm</keyword>
<dbReference type="Proteomes" id="UP000709336">
    <property type="component" value="Unassembled WGS sequence"/>
</dbReference>
<feature type="binding site" evidence="16">
    <location>
        <begin position="11"/>
        <end position="18"/>
    </location>
    <ligand>
        <name>ATP</name>
        <dbReference type="ChEBI" id="CHEBI:30616"/>
    </ligand>
</feature>
<feature type="binding site" evidence="16">
    <location>
        <position position="121"/>
    </location>
    <ligand>
        <name>K(+)</name>
        <dbReference type="ChEBI" id="CHEBI:29103"/>
    </ligand>
</feature>
<feature type="binding site" evidence="16">
    <location>
        <position position="124"/>
    </location>
    <ligand>
        <name>ATP</name>
        <dbReference type="ChEBI" id="CHEBI:30616"/>
    </ligand>
</feature>
<accession>A0ABX1R7S2</accession>
<dbReference type="NCBIfam" id="TIGR00671">
    <property type="entry name" value="baf"/>
    <property type="match status" value="1"/>
</dbReference>
<name>A0ABX1R7S2_9ALTE</name>
<dbReference type="CDD" id="cd24015">
    <property type="entry name" value="ASKHA_NBD_PanK-III"/>
    <property type="match status" value="1"/>
</dbReference>
<dbReference type="GO" id="GO:0016301">
    <property type="term" value="F:kinase activity"/>
    <property type="evidence" value="ECO:0007669"/>
    <property type="project" value="UniProtKB-KW"/>
</dbReference>
<feature type="active site" description="Proton acceptor" evidence="16">
    <location>
        <position position="101"/>
    </location>
</feature>
<comment type="caution">
    <text evidence="17">The sequence shown here is derived from an EMBL/GenBank/DDBJ whole genome shotgun (WGS) entry which is preliminary data.</text>
</comment>
<evidence type="ECO:0000313" key="17">
    <source>
        <dbReference type="EMBL" id="NMH61551.1"/>
    </source>
</evidence>
<feature type="binding site" evidence="16">
    <location>
        <begin position="99"/>
        <end position="102"/>
    </location>
    <ligand>
        <name>substrate</name>
    </ligand>
</feature>
<dbReference type="PANTHER" id="PTHR34265:SF1">
    <property type="entry name" value="TYPE III PANTOTHENATE KINASE"/>
    <property type="match status" value="1"/>
</dbReference>
<organism evidence="17 18">
    <name type="scientific">Alteromonas ponticola</name>
    <dbReference type="NCBI Taxonomy" id="2720613"/>
    <lineage>
        <taxon>Bacteria</taxon>
        <taxon>Pseudomonadati</taxon>
        <taxon>Pseudomonadota</taxon>
        <taxon>Gammaproteobacteria</taxon>
        <taxon>Alteromonadales</taxon>
        <taxon>Alteromonadaceae</taxon>
        <taxon>Alteromonas/Salinimonas group</taxon>
        <taxon>Alteromonas</taxon>
    </lineage>
</organism>
<feature type="binding site" evidence="16">
    <location>
        <position position="175"/>
    </location>
    <ligand>
        <name>substrate</name>
    </ligand>
</feature>
<evidence type="ECO:0000256" key="14">
    <source>
        <dbReference type="ARBA" id="ARBA00038036"/>
    </source>
</evidence>
<sequence>MVTEQQVLLVDIGNTSIKFLRLSNFQEIPQSKSTLNAFEQWLTRNPEVTTLFISSVRQTAVTQPLREYCRQNKIVVNEINTEQSAFGLLNSYKDVSKMGVDRWLAMIAAVHLTHKPFVVIDAGTAITVDFVADGQHLGGWIAPGFYSMKNALVTSTQKVFSDDEISNQLQLGTTTERCVANGCLAAVQGVYARARAQISINFEDFDIFITGGDKNLFAFTCNDGSILAANLVVQGLARYAKKQLFA</sequence>